<dbReference type="Pfam" id="PF12080">
    <property type="entry name" value="GldM_4th"/>
    <property type="match status" value="1"/>
</dbReference>
<proteinExistence type="predicted"/>
<dbReference type="InterPro" id="IPR019859">
    <property type="entry name" value="Motility-assoc_prot_GldM"/>
</dbReference>
<evidence type="ECO:0000313" key="6">
    <source>
        <dbReference type="Proteomes" id="UP000268007"/>
    </source>
</evidence>
<evidence type="ECO:0000259" key="1">
    <source>
        <dbReference type="Pfam" id="PF12080"/>
    </source>
</evidence>
<dbReference type="OrthoDB" id="1490890at2"/>
<gene>
    <name evidence="5" type="ORF">BDD43_0969</name>
</gene>
<reference evidence="5 6" key="1">
    <citation type="submission" date="2018-10" db="EMBL/GenBank/DDBJ databases">
        <title>Genomic Encyclopedia of Archaeal and Bacterial Type Strains, Phase II (KMG-II): from individual species to whole genera.</title>
        <authorList>
            <person name="Goeker M."/>
        </authorList>
    </citation>
    <scope>NUCLEOTIDE SEQUENCE [LARGE SCALE GENOMIC DNA]</scope>
    <source>
        <strain evidence="5 6">DSM 18602</strain>
    </source>
</reference>
<feature type="domain" description="Gliding motility-associated protein GldM second immunoglobulin-like" evidence="4">
    <location>
        <begin position="321"/>
        <end position="404"/>
    </location>
</feature>
<dbReference type="InterPro" id="IPR022720">
    <property type="entry name" value="Motility-assoc_prot_GldM_N"/>
</dbReference>
<dbReference type="InterPro" id="IPR022719">
    <property type="entry name" value="Motility-assoc_prot_GldM_C"/>
</dbReference>
<feature type="domain" description="Gliding motility-associated protein GldM first immunoglobulin-like" evidence="3">
    <location>
        <begin position="221"/>
        <end position="319"/>
    </location>
</feature>
<sequence length="513" mass="54819">MAAGKQTPRQRMINILYLVLLGLIALNVPENLLDAFKKIGDSLSTSTKNVQSSIDQNYTAFEKHLKDEPEKAKPIYAKAQTATALAKKLYDEVEELKTELVKNSGGMDEATGDYKGRDDMEASERLMIKNEKGAQLRKDILETRSKLLDLVDPKDRAAMSLSLDAQAPPHANGVPEKSWEEAYFGPNIPVAAVMTTLIKIQSDAKNDESAVTKKLLSKFDQAVVNLDKFEAVAVAPTSYVIVGGQPYTAQVFLTASDSHSVPYVTVGGSKLPIVDGKGVYTGSTSSEGIKTWTGTITVKQTDGTVKTYTTAPQTYQVAKPSAVVSPDKMNVLYTGVSNPLSVSAPGIPVEKLHVTISGGGGSLSGSNGHYEAKVTSIGEATVNISAELVKGKVLSLGSTKFRVKRIPDPKAQFGGKSGGSSPAVNLRAQEKLFAKLENFEFDAKFVVKSFKLFVAKPHQDAVVSTSNSAELSPAQKLALSSITPGSTVYFDDIVAVGPDGSQRALDPIIFKAQ</sequence>
<dbReference type="Pfam" id="PF21601">
    <property type="entry name" value="GldM_2nd"/>
    <property type="match status" value="1"/>
</dbReference>
<feature type="domain" description="Gliding motility-associated protein GldM C-terminal" evidence="1">
    <location>
        <begin position="407"/>
        <end position="512"/>
    </location>
</feature>
<accession>A0A495IWE9</accession>
<dbReference type="Pfam" id="PF21602">
    <property type="entry name" value="GldM_3rd"/>
    <property type="match status" value="1"/>
</dbReference>
<evidence type="ECO:0000259" key="4">
    <source>
        <dbReference type="Pfam" id="PF21602"/>
    </source>
</evidence>
<comment type="caution">
    <text evidence="5">The sequence shown here is derived from an EMBL/GenBank/DDBJ whole genome shotgun (WGS) entry which is preliminary data.</text>
</comment>
<evidence type="ECO:0000259" key="2">
    <source>
        <dbReference type="Pfam" id="PF12081"/>
    </source>
</evidence>
<dbReference type="InterPro" id="IPR048405">
    <property type="entry name" value="GldM_Ig-like-1"/>
</dbReference>
<name>A0A495IWE9_9SPHI</name>
<dbReference type="AlphaFoldDB" id="A0A495IWE9"/>
<dbReference type="RefSeq" id="WP_121196662.1">
    <property type="nucleotide sequence ID" value="NZ_RBKU01000001.1"/>
</dbReference>
<evidence type="ECO:0000259" key="3">
    <source>
        <dbReference type="Pfam" id="PF21601"/>
    </source>
</evidence>
<evidence type="ECO:0000313" key="5">
    <source>
        <dbReference type="EMBL" id="RKR80833.1"/>
    </source>
</evidence>
<dbReference type="Proteomes" id="UP000268007">
    <property type="component" value="Unassembled WGS sequence"/>
</dbReference>
<dbReference type="Pfam" id="PF12081">
    <property type="entry name" value="GldM_1st"/>
    <property type="match status" value="1"/>
</dbReference>
<dbReference type="EMBL" id="RBKU01000001">
    <property type="protein sequence ID" value="RKR80833.1"/>
    <property type="molecule type" value="Genomic_DNA"/>
</dbReference>
<dbReference type="NCBIfam" id="TIGR03517">
    <property type="entry name" value="GldM_gliding"/>
    <property type="match status" value="1"/>
</dbReference>
<organism evidence="5 6">
    <name type="scientific">Mucilaginibacter gracilis</name>
    <dbReference type="NCBI Taxonomy" id="423350"/>
    <lineage>
        <taxon>Bacteria</taxon>
        <taxon>Pseudomonadati</taxon>
        <taxon>Bacteroidota</taxon>
        <taxon>Sphingobacteriia</taxon>
        <taxon>Sphingobacteriales</taxon>
        <taxon>Sphingobacteriaceae</taxon>
        <taxon>Mucilaginibacter</taxon>
    </lineage>
</organism>
<protein>
    <submittedName>
        <fullName evidence="5">Gliding motility-associated protein GldM</fullName>
    </submittedName>
</protein>
<dbReference type="InterPro" id="IPR048406">
    <property type="entry name" value="GldM_Ig-like-2"/>
</dbReference>
<keyword evidence="6" id="KW-1185">Reference proteome</keyword>
<feature type="domain" description="Gliding motility-associated protein GldM N-terminal" evidence="2">
    <location>
        <begin position="32"/>
        <end position="217"/>
    </location>
</feature>